<evidence type="ECO:0000313" key="5">
    <source>
        <dbReference type="EMBL" id="KAK5539734.1"/>
    </source>
</evidence>
<dbReference type="SUPFAM" id="SSF51905">
    <property type="entry name" value="FAD/NAD(P)-binding domain"/>
    <property type="match status" value="1"/>
</dbReference>
<dbReference type="AlphaFoldDB" id="A0AAV9QAR0"/>
<evidence type="ECO:0000259" key="4">
    <source>
        <dbReference type="Pfam" id="PF01494"/>
    </source>
</evidence>
<dbReference type="InterPro" id="IPR036188">
    <property type="entry name" value="FAD/NAD-bd_sf"/>
</dbReference>
<protein>
    <recommendedName>
        <fullName evidence="4">FAD-binding domain-containing protein</fullName>
    </recommendedName>
</protein>
<sequence>MAALKVLICGGGIAGPALAFWLSKLGHDVTILERFSCLRASGQQIDLRGHGIQTMKRMGLEQAYRSKIVNETGLQFVDSSGRRKAFFPANKTGQGLQGFTTNYEIMRGDLCRLLYNATKDSVKYIFGISVASFQQDDKSVEVTFTDGSRHRFDLLVGADGQGSRIRKMILPPDSPDPFHSLHMYMAYFTLPRQEGDEYIATGYLATNKRLLFTRRHDPKSIQAYMGYSDESDQLRNVMKSDVGEQKKIWAELFQDAGWQAKRFITAMQDDSQSNDFFTHEVGQVRIDNWYRGRVVLLGDAAYCPSPATGMGTSSSLVGAYVLAGEIAKHLNRSNGVDGGNTDGAGDPTLSALEAYQRQLKPFISQVQKLASGFWVPSSPWGIAVFNFLLGLAAYLRIDALSRWVLREDVRGWDLPEYAELAQLRLWGDSVA</sequence>
<evidence type="ECO:0000256" key="1">
    <source>
        <dbReference type="ARBA" id="ARBA00022630"/>
    </source>
</evidence>
<reference evidence="5 6" key="1">
    <citation type="submission" date="2023-06" db="EMBL/GenBank/DDBJ databases">
        <title>Black Yeasts Isolated from many extreme environments.</title>
        <authorList>
            <person name="Coleine C."/>
            <person name="Stajich J.E."/>
            <person name="Selbmann L."/>
        </authorList>
    </citation>
    <scope>NUCLEOTIDE SEQUENCE [LARGE SCALE GENOMIC DNA]</scope>
    <source>
        <strain evidence="5 6">CCFEE 5887</strain>
    </source>
</reference>
<dbReference type="GO" id="GO:0016491">
    <property type="term" value="F:oxidoreductase activity"/>
    <property type="evidence" value="ECO:0007669"/>
    <property type="project" value="UniProtKB-KW"/>
</dbReference>
<keyword evidence="2" id="KW-0274">FAD</keyword>
<dbReference type="GO" id="GO:0071949">
    <property type="term" value="F:FAD binding"/>
    <property type="evidence" value="ECO:0007669"/>
    <property type="project" value="InterPro"/>
</dbReference>
<accession>A0AAV9QAR0</accession>
<comment type="caution">
    <text evidence="5">The sequence shown here is derived from an EMBL/GenBank/DDBJ whole genome shotgun (WGS) entry which is preliminary data.</text>
</comment>
<organism evidence="5 6">
    <name type="scientific">Vermiconidia calcicola</name>
    <dbReference type="NCBI Taxonomy" id="1690605"/>
    <lineage>
        <taxon>Eukaryota</taxon>
        <taxon>Fungi</taxon>
        <taxon>Dikarya</taxon>
        <taxon>Ascomycota</taxon>
        <taxon>Pezizomycotina</taxon>
        <taxon>Dothideomycetes</taxon>
        <taxon>Dothideomycetidae</taxon>
        <taxon>Mycosphaerellales</taxon>
        <taxon>Extremaceae</taxon>
        <taxon>Vermiconidia</taxon>
    </lineage>
</organism>
<dbReference type="Proteomes" id="UP001345827">
    <property type="component" value="Unassembled WGS sequence"/>
</dbReference>
<proteinExistence type="predicted"/>
<keyword evidence="6" id="KW-1185">Reference proteome</keyword>
<dbReference type="PANTHER" id="PTHR46865:SF7">
    <property type="entry name" value="MONOOXYGENASE, PUTATIVE (AFU_ORTHOLOGUE AFUA_8G07040)-RELATED"/>
    <property type="match status" value="1"/>
</dbReference>
<dbReference type="InterPro" id="IPR002938">
    <property type="entry name" value="FAD-bd"/>
</dbReference>
<keyword evidence="3" id="KW-0560">Oxidoreductase</keyword>
<name>A0AAV9QAR0_9PEZI</name>
<dbReference type="Pfam" id="PF01494">
    <property type="entry name" value="FAD_binding_3"/>
    <property type="match status" value="1"/>
</dbReference>
<gene>
    <name evidence="5" type="ORF">LTR25_003439</name>
</gene>
<evidence type="ECO:0000256" key="2">
    <source>
        <dbReference type="ARBA" id="ARBA00022827"/>
    </source>
</evidence>
<keyword evidence="1" id="KW-0285">Flavoprotein</keyword>
<dbReference type="Gene3D" id="3.50.50.60">
    <property type="entry name" value="FAD/NAD(P)-binding domain"/>
    <property type="match status" value="1"/>
</dbReference>
<evidence type="ECO:0000313" key="6">
    <source>
        <dbReference type="Proteomes" id="UP001345827"/>
    </source>
</evidence>
<dbReference type="PANTHER" id="PTHR46865">
    <property type="entry name" value="OXIDOREDUCTASE-RELATED"/>
    <property type="match status" value="1"/>
</dbReference>
<dbReference type="EMBL" id="JAXLQG010000005">
    <property type="protein sequence ID" value="KAK5539734.1"/>
    <property type="molecule type" value="Genomic_DNA"/>
</dbReference>
<evidence type="ECO:0000256" key="3">
    <source>
        <dbReference type="ARBA" id="ARBA00023002"/>
    </source>
</evidence>
<dbReference type="PRINTS" id="PR00420">
    <property type="entry name" value="RNGMNOXGNASE"/>
</dbReference>
<dbReference type="InterPro" id="IPR051704">
    <property type="entry name" value="FAD_aromatic-hydroxylase"/>
</dbReference>
<feature type="domain" description="FAD-binding" evidence="4">
    <location>
        <begin position="5"/>
        <end position="331"/>
    </location>
</feature>